<gene>
    <name evidence="1" type="ORF">LE_TR20733_c5_g1_i1_g.66707</name>
</gene>
<organism evidence="1">
    <name type="scientific">Noccaea caerulescens</name>
    <name type="common">Alpine penny-cress</name>
    <name type="synonym">Thlaspi caerulescens</name>
    <dbReference type="NCBI Taxonomy" id="107243"/>
    <lineage>
        <taxon>Eukaryota</taxon>
        <taxon>Viridiplantae</taxon>
        <taxon>Streptophyta</taxon>
        <taxon>Embryophyta</taxon>
        <taxon>Tracheophyta</taxon>
        <taxon>Spermatophyta</taxon>
        <taxon>Magnoliopsida</taxon>
        <taxon>eudicotyledons</taxon>
        <taxon>Gunneridae</taxon>
        <taxon>Pentapetalae</taxon>
        <taxon>rosids</taxon>
        <taxon>malvids</taxon>
        <taxon>Brassicales</taxon>
        <taxon>Brassicaceae</taxon>
        <taxon>Coluteocarpeae</taxon>
        <taxon>Noccaea</taxon>
    </lineage>
</organism>
<dbReference type="PANTHER" id="PTHR45023:SF4">
    <property type="entry name" value="GLYCINE-RICH PROTEIN-RELATED"/>
    <property type="match status" value="1"/>
</dbReference>
<sequence length="115" mass="12871">MSENTPFANCESFTDLLNETSVPQTPLFTSQVSFQNIDGTGVEENSPEAAREARRRWSVLEDGVLVSGWLNTSKDTIVGNEQKAGAFWKRVAAYFAASPAVKDLQKREWNNCKQR</sequence>
<dbReference type="PANTHER" id="PTHR45023">
    <property type="match status" value="1"/>
</dbReference>
<evidence type="ECO:0000313" key="1">
    <source>
        <dbReference type="EMBL" id="JAU73603.1"/>
    </source>
</evidence>
<name>A0A1J3HZE9_NOCCA</name>
<protein>
    <submittedName>
        <fullName evidence="1">Glutathione S-transferase T3</fullName>
    </submittedName>
</protein>
<accession>A0A1J3HZE9</accession>
<dbReference type="GO" id="GO:0016740">
    <property type="term" value="F:transferase activity"/>
    <property type="evidence" value="ECO:0007669"/>
    <property type="project" value="UniProtKB-KW"/>
</dbReference>
<proteinExistence type="predicted"/>
<keyword evidence="1" id="KW-0808">Transferase</keyword>
<dbReference type="AlphaFoldDB" id="A0A1J3HZE9"/>
<reference evidence="1" key="1">
    <citation type="submission" date="2016-07" db="EMBL/GenBank/DDBJ databases">
        <title>De novo transcriptome assembly of four accessions of the metal hyperaccumulator plant Noccaea caerulescens.</title>
        <authorList>
            <person name="Blande D."/>
            <person name="Halimaa P."/>
            <person name="Tervahauta A.I."/>
            <person name="Aarts M.G."/>
            <person name="Karenlampi S.O."/>
        </authorList>
    </citation>
    <scope>NUCLEOTIDE SEQUENCE</scope>
</reference>
<dbReference type="EMBL" id="GEVL01003738">
    <property type="protein sequence ID" value="JAU73603.1"/>
    <property type="molecule type" value="Transcribed_RNA"/>
</dbReference>